<keyword evidence="1" id="KW-0472">Membrane</keyword>
<dbReference type="Proteomes" id="UP000187209">
    <property type="component" value="Unassembled WGS sequence"/>
</dbReference>
<dbReference type="AlphaFoldDB" id="A0A1R2BFZ7"/>
<feature type="transmembrane region" description="Helical" evidence="1">
    <location>
        <begin position="129"/>
        <end position="155"/>
    </location>
</feature>
<reference evidence="2 3" key="1">
    <citation type="submission" date="2016-11" db="EMBL/GenBank/DDBJ databases">
        <title>The macronuclear genome of Stentor coeruleus: a giant cell with tiny introns.</title>
        <authorList>
            <person name="Slabodnick M."/>
            <person name="Ruby J.G."/>
            <person name="Reiff S.B."/>
            <person name="Swart E.C."/>
            <person name="Gosai S."/>
            <person name="Prabakaran S."/>
            <person name="Witkowska E."/>
            <person name="Larue G.E."/>
            <person name="Fisher S."/>
            <person name="Freeman R.M."/>
            <person name="Gunawardena J."/>
            <person name="Chu W."/>
            <person name="Stover N.A."/>
            <person name="Gregory B.D."/>
            <person name="Nowacki M."/>
            <person name="Derisi J."/>
            <person name="Roy S.W."/>
            <person name="Marshall W.F."/>
            <person name="Sood P."/>
        </authorList>
    </citation>
    <scope>NUCLEOTIDE SEQUENCE [LARGE SCALE GENOMIC DNA]</scope>
    <source>
        <strain evidence="2">WM001</strain>
    </source>
</reference>
<evidence type="ECO:0000256" key="1">
    <source>
        <dbReference type="SAM" id="Phobius"/>
    </source>
</evidence>
<dbReference type="EMBL" id="MPUH01000674">
    <property type="protein sequence ID" value="OMJ75703.1"/>
    <property type="molecule type" value="Genomic_DNA"/>
</dbReference>
<feature type="transmembrane region" description="Helical" evidence="1">
    <location>
        <begin position="52"/>
        <end position="73"/>
    </location>
</feature>
<feature type="transmembrane region" description="Helical" evidence="1">
    <location>
        <begin position="22"/>
        <end position="40"/>
    </location>
</feature>
<gene>
    <name evidence="2" type="ORF">SteCoe_25111</name>
</gene>
<evidence type="ECO:0000313" key="2">
    <source>
        <dbReference type="EMBL" id="OMJ75703.1"/>
    </source>
</evidence>
<organism evidence="2 3">
    <name type="scientific">Stentor coeruleus</name>
    <dbReference type="NCBI Taxonomy" id="5963"/>
    <lineage>
        <taxon>Eukaryota</taxon>
        <taxon>Sar</taxon>
        <taxon>Alveolata</taxon>
        <taxon>Ciliophora</taxon>
        <taxon>Postciliodesmatophora</taxon>
        <taxon>Heterotrichea</taxon>
        <taxon>Heterotrichida</taxon>
        <taxon>Stentoridae</taxon>
        <taxon>Stentor</taxon>
    </lineage>
</organism>
<keyword evidence="1" id="KW-1133">Transmembrane helix</keyword>
<accession>A0A1R2BFZ7</accession>
<evidence type="ECO:0000313" key="3">
    <source>
        <dbReference type="Proteomes" id="UP000187209"/>
    </source>
</evidence>
<comment type="caution">
    <text evidence="2">The sequence shown here is derived from an EMBL/GenBank/DDBJ whole genome shotgun (WGS) entry which is preliminary data.</text>
</comment>
<name>A0A1R2BFZ7_9CILI</name>
<keyword evidence="3" id="KW-1185">Reference proteome</keyword>
<keyword evidence="1" id="KW-0812">Transmembrane</keyword>
<feature type="transmembrane region" description="Helical" evidence="1">
    <location>
        <begin position="85"/>
        <end position="109"/>
    </location>
</feature>
<proteinExistence type="predicted"/>
<protein>
    <submittedName>
        <fullName evidence="2">Uncharacterized protein</fullName>
    </submittedName>
</protein>
<sequence>MQSTHNYQLPTVKNIVNSNKKLIIQGSLVCTAIGLSLLYLGCKLYSQENYSYFILGIPIIYILSGITGLWAGIKKSKSKTSNKKTILISLIIMNLASIGIFISILVYLFSNPWTCQNPNSTSCILTYSIYRLVIGGVFILHVLSIVAVVSIFVLLNSASKLKDNSMQLETV</sequence>